<dbReference type="AlphaFoldDB" id="F4GHM1"/>
<dbReference type="RefSeq" id="WP_013740005.1">
    <property type="nucleotide sequence ID" value="NC_015436.1"/>
</dbReference>
<dbReference type="InterPro" id="IPR035906">
    <property type="entry name" value="MetI-like_sf"/>
</dbReference>
<keyword evidence="5 8" id="KW-0812">Transmembrane</keyword>
<comment type="similarity">
    <text evidence="2">Belongs to the binding-protein-dependent transport system permease family. HisMQ subfamily.</text>
</comment>
<dbReference type="InterPro" id="IPR010065">
    <property type="entry name" value="AA_ABC_transptr_permease_3TM"/>
</dbReference>
<dbReference type="InterPro" id="IPR043429">
    <property type="entry name" value="ArtM/GltK/GlnP/TcyL/YhdX-like"/>
</dbReference>
<evidence type="ECO:0000256" key="5">
    <source>
        <dbReference type="ARBA" id="ARBA00022692"/>
    </source>
</evidence>
<evidence type="ECO:0000256" key="4">
    <source>
        <dbReference type="ARBA" id="ARBA00022475"/>
    </source>
</evidence>
<evidence type="ECO:0000313" key="10">
    <source>
        <dbReference type="EMBL" id="AEC02610.1"/>
    </source>
</evidence>
<dbReference type="HOGENOM" id="CLU_019602_1_0_12"/>
<gene>
    <name evidence="10" type="ordered locus">Spico_1406</name>
</gene>
<dbReference type="GO" id="GO:0022857">
    <property type="term" value="F:transmembrane transporter activity"/>
    <property type="evidence" value="ECO:0007669"/>
    <property type="project" value="InterPro"/>
</dbReference>
<keyword evidence="7 8" id="KW-0472">Membrane</keyword>
<comment type="subcellular location">
    <subcellularLocation>
        <location evidence="1">Cell inner membrane</location>
        <topology evidence="1">Multi-pass membrane protein</topology>
    </subcellularLocation>
    <subcellularLocation>
        <location evidence="8">Cell membrane</location>
        <topology evidence="8">Multi-pass membrane protein</topology>
    </subcellularLocation>
</comment>
<dbReference type="SUPFAM" id="SSF161098">
    <property type="entry name" value="MetI-like"/>
    <property type="match status" value="1"/>
</dbReference>
<evidence type="ECO:0000256" key="7">
    <source>
        <dbReference type="ARBA" id="ARBA00023136"/>
    </source>
</evidence>
<dbReference type="Pfam" id="PF00528">
    <property type="entry name" value="BPD_transp_1"/>
    <property type="match status" value="1"/>
</dbReference>
<dbReference type="EMBL" id="CP002659">
    <property type="protein sequence ID" value="AEC02610.1"/>
    <property type="molecule type" value="Genomic_DNA"/>
</dbReference>
<dbReference type="Gene3D" id="1.10.3720.10">
    <property type="entry name" value="MetI-like"/>
    <property type="match status" value="1"/>
</dbReference>
<dbReference type="Proteomes" id="UP000007939">
    <property type="component" value="Chromosome"/>
</dbReference>
<evidence type="ECO:0000256" key="3">
    <source>
        <dbReference type="ARBA" id="ARBA00022448"/>
    </source>
</evidence>
<evidence type="ECO:0000256" key="8">
    <source>
        <dbReference type="RuleBase" id="RU363032"/>
    </source>
</evidence>
<dbReference type="PANTHER" id="PTHR30614:SF41">
    <property type="entry name" value="INNER MEMBRANE AMINO-ACID ABC TRANSPORTER PERMEASE PROTEIN YHDY"/>
    <property type="match status" value="1"/>
</dbReference>
<sequence length="209" mass="22976">MTSGFFSFDVFNFLMHGLGVTLIIAFVTIALSFVFGMILGLMKVAGGRVARVVATVYINAVRNIPLLLFIIGFRFTLRLPALVSAIVAMTVFTSAMVAEIVRGGLNGIAAGQWEAAKALGLNKFQMYIYIILPQAVKKILVPLMGQFVTAIKDTSFCWIVGIEELMGAGMIIMGKFVKSSHVLGMYAVIAFIYYMVNVMVNWLSRRVRL</sequence>
<feature type="transmembrane region" description="Helical" evidence="8">
    <location>
        <begin position="20"/>
        <end position="42"/>
    </location>
</feature>
<evidence type="ECO:0000256" key="6">
    <source>
        <dbReference type="ARBA" id="ARBA00022989"/>
    </source>
</evidence>
<dbReference type="NCBIfam" id="TIGR01726">
    <property type="entry name" value="HEQRo_perm_3TM"/>
    <property type="match status" value="1"/>
</dbReference>
<proteinExistence type="inferred from homology"/>
<dbReference type="PROSITE" id="PS50928">
    <property type="entry name" value="ABC_TM1"/>
    <property type="match status" value="1"/>
</dbReference>
<dbReference type="GO" id="GO:0006865">
    <property type="term" value="P:amino acid transport"/>
    <property type="evidence" value="ECO:0007669"/>
    <property type="project" value="TreeGrafter"/>
</dbReference>
<reference evidence="11" key="1">
    <citation type="submission" date="2011-04" db="EMBL/GenBank/DDBJ databases">
        <title>The complete genome of Spirochaeta coccoides DSM 17374.</title>
        <authorList>
            <person name="Lucas S."/>
            <person name="Copeland A."/>
            <person name="Lapidus A."/>
            <person name="Bruce D."/>
            <person name="Goodwin L."/>
            <person name="Pitluck S."/>
            <person name="Peters L."/>
            <person name="Kyrpides N."/>
            <person name="Mavromatis K."/>
            <person name="Pagani I."/>
            <person name="Ivanova N."/>
            <person name="Ovchinnikova G."/>
            <person name="Lu M."/>
            <person name="Detter J.C."/>
            <person name="Tapia R."/>
            <person name="Han C."/>
            <person name="Land M."/>
            <person name="Hauser L."/>
            <person name="Markowitz V."/>
            <person name="Cheng J.-F."/>
            <person name="Hugenholtz P."/>
            <person name="Woyke T."/>
            <person name="Wu D."/>
            <person name="Spring S."/>
            <person name="Schroeder M."/>
            <person name="Brambilla E."/>
            <person name="Klenk H.-P."/>
            <person name="Eisen J.A."/>
        </authorList>
    </citation>
    <scope>NUCLEOTIDE SEQUENCE [LARGE SCALE GENOMIC DNA]</scope>
    <source>
        <strain evidence="11">ATCC BAA-1237 / DSM 17374 / SPN1</strain>
    </source>
</reference>
<evidence type="ECO:0000259" key="9">
    <source>
        <dbReference type="PROSITE" id="PS50928"/>
    </source>
</evidence>
<feature type="transmembrane region" description="Helical" evidence="8">
    <location>
        <begin position="54"/>
        <end position="73"/>
    </location>
</feature>
<feature type="transmembrane region" description="Helical" evidence="8">
    <location>
        <begin position="183"/>
        <end position="203"/>
    </location>
</feature>
<dbReference type="eggNOG" id="COG0765">
    <property type="taxonomic scope" value="Bacteria"/>
</dbReference>
<evidence type="ECO:0000256" key="1">
    <source>
        <dbReference type="ARBA" id="ARBA00004429"/>
    </source>
</evidence>
<feature type="transmembrane region" description="Helical" evidence="8">
    <location>
        <begin position="79"/>
        <end position="98"/>
    </location>
</feature>
<dbReference type="InterPro" id="IPR000515">
    <property type="entry name" value="MetI-like"/>
</dbReference>
<name>F4GHM1_PARC1</name>
<keyword evidence="6 8" id="KW-1133">Transmembrane helix</keyword>
<dbReference type="KEGG" id="scc:Spico_1406"/>
<keyword evidence="3 8" id="KW-0813">Transport</keyword>
<dbReference type="STRING" id="760011.Spico_1406"/>
<reference evidence="10 11" key="2">
    <citation type="journal article" date="2012" name="Stand. Genomic Sci.">
        <title>Complete genome sequence of the termite hindgut bacterium Spirochaeta coccoides type strain (SPN1(T)), reclassification in the genus Sphaerochaeta as Sphaerochaeta coccoides comb. nov. and emendations of the family Spirochaetaceae and the genus Sphaerochaeta.</title>
        <authorList>
            <person name="Abt B."/>
            <person name="Han C."/>
            <person name="Scheuner C."/>
            <person name="Lu M."/>
            <person name="Lapidus A."/>
            <person name="Nolan M."/>
            <person name="Lucas S."/>
            <person name="Hammon N."/>
            <person name="Deshpande S."/>
            <person name="Cheng J.F."/>
            <person name="Tapia R."/>
            <person name="Goodwin L.A."/>
            <person name="Pitluck S."/>
            <person name="Liolios K."/>
            <person name="Pagani I."/>
            <person name="Ivanova N."/>
            <person name="Mavromatis K."/>
            <person name="Mikhailova N."/>
            <person name="Huntemann M."/>
            <person name="Pati A."/>
            <person name="Chen A."/>
            <person name="Palaniappan K."/>
            <person name="Land M."/>
            <person name="Hauser L."/>
            <person name="Brambilla E.M."/>
            <person name="Rohde M."/>
            <person name="Spring S."/>
            <person name="Gronow S."/>
            <person name="Goker M."/>
            <person name="Woyke T."/>
            <person name="Bristow J."/>
            <person name="Eisen J.A."/>
            <person name="Markowitz V."/>
            <person name="Hugenholtz P."/>
            <person name="Kyrpides N.C."/>
            <person name="Klenk H.P."/>
            <person name="Detter J.C."/>
        </authorList>
    </citation>
    <scope>NUCLEOTIDE SEQUENCE [LARGE SCALE GENOMIC DNA]</scope>
    <source>
        <strain evidence="11">ATCC BAA-1237 / DSM 17374 / SPN1</strain>
    </source>
</reference>
<dbReference type="GO" id="GO:0043190">
    <property type="term" value="C:ATP-binding cassette (ABC) transporter complex"/>
    <property type="evidence" value="ECO:0007669"/>
    <property type="project" value="InterPro"/>
</dbReference>
<feature type="transmembrane region" description="Helical" evidence="8">
    <location>
        <begin position="156"/>
        <end position="177"/>
    </location>
</feature>
<accession>F4GHM1</accession>
<keyword evidence="4" id="KW-1003">Cell membrane</keyword>
<dbReference type="PANTHER" id="PTHR30614">
    <property type="entry name" value="MEMBRANE COMPONENT OF AMINO ACID ABC TRANSPORTER"/>
    <property type="match status" value="1"/>
</dbReference>
<organism evidence="10 11">
    <name type="scientific">Parasphaerochaeta coccoides (strain ATCC BAA-1237 / DSM 17374 / SPN1)</name>
    <name type="common">Sphaerochaeta coccoides</name>
    <dbReference type="NCBI Taxonomy" id="760011"/>
    <lineage>
        <taxon>Bacteria</taxon>
        <taxon>Pseudomonadati</taxon>
        <taxon>Spirochaetota</taxon>
        <taxon>Spirochaetia</taxon>
        <taxon>Spirochaetales</taxon>
        <taxon>Sphaerochaetaceae</taxon>
        <taxon>Parasphaerochaeta</taxon>
    </lineage>
</organism>
<evidence type="ECO:0000313" key="11">
    <source>
        <dbReference type="Proteomes" id="UP000007939"/>
    </source>
</evidence>
<protein>
    <submittedName>
        <fullName evidence="10">Amino acid ABC transporter membrane protein 2, PAAT family</fullName>
    </submittedName>
</protein>
<feature type="domain" description="ABC transmembrane type-1" evidence="9">
    <location>
        <begin position="18"/>
        <end position="204"/>
    </location>
</feature>
<dbReference type="CDD" id="cd06261">
    <property type="entry name" value="TM_PBP2"/>
    <property type="match status" value="1"/>
</dbReference>
<keyword evidence="11" id="KW-1185">Reference proteome</keyword>
<evidence type="ECO:0000256" key="2">
    <source>
        <dbReference type="ARBA" id="ARBA00010072"/>
    </source>
</evidence>